<evidence type="ECO:0000256" key="2">
    <source>
        <dbReference type="ARBA" id="ARBA00004567"/>
    </source>
</evidence>
<feature type="compositionally biased region" description="Gly residues" evidence="8">
    <location>
        <begin position="122"/>
        <end position="137"/>
    </location>
</feature>
<dbReference type="GO" id="GO:0031965">
    <property type="term" value="C:nuclear membrane"/>
    <property type="evidence" value="ECO:0007669"/>
    <property type="project" value="UniProtKB-SubCell"/>
</dbReference>
<dbReference type="EMBL" id="LT598490">
    <property type="protein sequence ID" value="SCW02372.1"/>
    <property type="molecule type" value="Genomic_DNA"/>
</dbReference>
<dbReference type="Pfam" id="PF13874">
    <property type="entry name" value="Nup54"/>
    <property type="match status" value="1"/>
</dbReference>
<keyword evidence="6" id="KW-0653">Protein transport</keyword>
<dbReference type="GO" id="GO:0044613">
    <property type="term" value="C:nuclear pore central transport channel"/>
    <property type="evidence" value="ECO:0007669"/>
    <property type="project" value="TreeGrafter"/>
</dbReference>
<dbReference type="OMA" id="MMQTRLH"/>
<evidence type="ECO:0000256" key="1">
    <source>
        <dbReference type="ARBA" id="ARBA00004335"/>
    </source>
</evidence>
<reference evidence="11" key="1">
    <citation type="submission" date="2016-03" db="EMBL/GenBank/DDBJ databases">
        <authorList>
            <person name="Devillers H."/>
        </authorList>
    </citation>
    <scope>NUCLEOTIDE SEQUENCE [LARGE SCALE GENOMIC DNA]</scope>
</reference>
<feature type="compositionally biased region" description="Low complexity" evidence="8">
    <location>
        <begin position="222"/>
        <end position="239"/>
    </location>
</feature>
<dbReference type="Pfam" id="PF13634">
    <property type="entry name" value="Nucleoporin_FG"/>
    <property type="match status" value="2"/>
</dbReference>
<dbReference type="InterPro" id="IPR025574">
    <property type="entry name" value="Nucleoporin_FG_rpt"/>
</dbReference>
<dbReference type="GO" id="GO:0017056">
    <property type="term" value="F:structural constituent of nuclear pore"/>
    <property type="evidence" value="ECO:0007669"/>
    <property type="project" value="TreeGrafter"/>
</dbReference>
<feature type="compositionally biased region" description="Polar residues" evidence="8">
    <location>
        <begin position="33"/>
        <end position="49"/>
    </location>
</feature>
<sequence length="522" mass="56409">MFSFGNPATNSGGNTGSGSLFGNKSAGSGGFSFGQNNAGQQTQTSSGMFGQQQTNTSTTGSSLFGNKTASTGGLNSGFSFGQTTSQQPQNNASVGLFGNAQQNQNTSGGGMFGSNTLQKPGTGSGGLFGNKPAGGFGSSNTQPAASGGLFGSNNQANSSGGLFGTNQQQPTGKSLFNSQSQVSSTGNQGLFGNQGQQAPLQSNSMFGSSTVKTTQPSFGWSQQSATQQPSNEQQQQQLQQQQAQQQQLQQQQQMQNSNYPQQIQEQVIKCKESWDPQSSRSKLRTFVYNKVNETEAMLYTKPVNVSQEDWDNALLHKPSPTVIPVQVFGFEELNFRNTLQREHVAQARLILSQILEKLTKLSQKHDLDTATRILKAQTRNVQIQQRILKLGSQLAILKSKGLPLSVNEEKLWSEFEKLLQRSNDPAGLGKNNELWARLSVLKERAKTISDQLDSTLVVISENGSSKSKSTTSSKAAEKRLDDEVENRVNKIAEILSNQQRGLCYLNDILEKDNKLIGKYVSS</sequence>
<comment type="subcellular location">
    <subcellularLocation>
        <location evidence="1">Nucleus membrane</location>
        <topology evidence="1">Peripheral membrane protein</topology>
        <orientation evidence="1">Cytoplasmic side</orientation>
    </subcellularLocation>
    <subcellularLocation>
        <location evidence="3">Nucleus membrane</location>
        <topology evidence="3">Peripheral membrane protein</topology>
        <orientation evidence="3">Nucleoplasmic side</orientation>
    </subcellularLocation>
    <subcellularLocation>
        <location evidence="2">Nucleus</location>
        <location evidence="2">Nuclear pore complex</location>
    </subcellularLocation>
</comment>
<feature type="compositionally biased region" description="Polar residues" evidence="8">
    <location>
        <begin position="151"/>
        <end position="185"/>
    </location>
</feature>
<feature type="compositionally biased region" description="Polar residues" evidence="8">
    <location>
        <begin position="198"/>
        <end position="221"/>
    </location>
</feature>
<dbReference type="Proteomes" id="UP000190831">
    <property type="component" value="Chromosome F"/>
</dbReference>
<feature type="domain" description="Nucleoporin Nup54 alpha-helical" evidence="9">
    <location>
        <begin position="301"/>
        <end position="438"/>
    </location>
</feature>
<feature type="region of interest" description="Disordered" evidence="8">
    <location>
        <begin position="1"/>
        <end position="239"/>
    </location>
</feature>
<keyword evidence="4" id="KW-0813">Transport</keyword>
<gene>
    <name evidence="10" type="ORF">LAFE_0F04984G</name>
</gene>
<feature type="compositionally biased region" description="Polar residues" evidence="8">
    <location>
        <begin position="63"/>
        <end position="106"/>
    </location>
</feature>
<feature type="compositionally biased region" description="Low complexity" evidence="8">
    <location>
        <begin position="186"/>
        <end position="197"/>
    </location>
</feature>
<organism evidence="10 11">
    <name type="scientific">Lachancea fermentati</name>
    <name type="common">Zygosaccharomyces fermentati</name>
    <dbReference type="NCBI Taxonomy" id="4955"/>
    <lineage>
        <taxon>Eukaryota</taxon>
        <taxon>Fungi</taxon>
        <taxon>Dikarya</taxon>
        <taxon>Ascomycota</taxon>
        <taxon>Saccharomycotina</taxon>
        <taxon>Saccharomycetes</taxon>
        <taxon>Saccharomycetales</taxon>
        <taxon>Saccharomycetaceae</taxon>
        <taxon>Lachancea</taxon>
    </lineage>
</organism>
<evidence type="ECO:0000313" key="11">
    <source>
        <dbReference type="Proteomes" id="UP000190831"/>
    </source>
</evidence>
<evidence type="ECO:0000256" key="3">
    <source>
        <dbReference type="ARBA" id="ARBA00004620"/>
    </source>
</evidence>
<keyword evidence="11" id="KW-1185">Reference proteome</keyword>
<dbReference type="InterPro" id="IPR024864">
    <property type="entry name" value="Nup54/Nup57/Nup44"/>
</dbReference>
<evidence type="ECO:0000256" key="8">
    <source>
        <dbReference type="SAM" id="MobiDB-lite"/>
    </source>
</evidence>
<dbReference type="PANTHER" id="PTHR13000">
    <property type="entry name" value="NUCLEOPORIN P54"/>
    <property type="match status" value="1"/>
</dbReference>
<dbReference type="GO" id="GO:0006607">
    <property type="term" value="P:NLS-bearing protein import into nucleus"/>
    <property type="evidence" value="ECO:0007669"/>
    <property type="project" value="TreeGrafter"/>
</dbReference>
<evidence type="ECO:0000259" key="9">
    <source>
        <dbReference type="Pfam" id="PF13874"/>
    </source>
</evidence>
<keyword evidence="5" id="KW-0811">Translocation</keyword>
<dbReference type="GO" id="GO:0006999">
    <property type="term" value="P:nuclear pore organization"/>
    <property type="evidence" value="ECO:0007669"/>
    <property type="project" value="TreeGrafter"/>
</dbReference>
<evidence type="ECO:0000256" key="7">
    <source>
        <dbReference type="ARBA" id="ARBA00023242"/>
    </source>
</evidence>
<evidence type="ECO:0000256" key="4">
    <source>
        <dbReference type="ARBA" id="ARBA00022448"/>
    </source>
</evidence>
<feature type="compositionally biased region" description="Low complexity" evidence="8">
    <location>
        <begin position="50"/>
        <end position="62"/>
    </location>
</feature>
<evidence type="ECO:0000256" key="6">
    <source>
        <dbReference type="ARBA" id="ARBA00023132"/>
    </source>
</evidence>
<evidence type="ECO:0000313" key="10">
    <source>
        <dbReference type="EMBL" id="SCW02372.1"/>
    </source>
</evidence>
<dbReference type="STRING" id="4955.A0A1G4MEL8"/>
<dbReference type="OrthoDB" id="6162375at2759"/>
<dbReference type="AlphaFoldDB" id="A0A1G4MEL8"/>
<protein>
    <submittedName>
        <fullName evidence="10">LAFE_0F04984g1_1</fullName>
    </submittedName>
</protein>
<dbReference type="InterPro" id="IPR025712">
    <property type="entry name" value="Nup54_alpha-helical_dom"/>
</dbReference>
<proteinExistence type="predicted"/>
<dbReference type="GO" id="GO:0036228">
    <property type="term" value="P:protein localization to nuclear inner membrane"/>
    <property type="evidence" value="ECO:0007669"/>
    <property type="project" value="TreeGrafter"/>
</dbReference>
<evidence type="ECO:0000256" key="5">
    <source>
        <dbReference type="ARBA" id="ARBA00023010"/>
    </source>
</evidence>
<keyword evidence="6" id="KW-0906">Nuclear pore complex</keyword>
<name>A0A1G4MEL8_LACFM</name>
<dbReference type="PANTHER" id="PTHR13000:SF0">
    <property type="entry name" value="NUCLEOPORIN P54"/>
    <property type="match status" value="1"/>
</dbReference>
<keyword evidence="7" id="KW-0539">Nucleus</keyword>
<keyword evidence="6" id="KW-0509">mRNA transport</keyword>
<accession>A0A1G4MEL8</accession>